<evidence type="ECO:0000313" key="3">
    <source>
        <dbReference type="Proteomes" id="UP000789759"/>
    </source>
</evidence>
<protein>
    <submittedName>
        <fullName evidence="2">8028_t:CDS:1</fullName>
    </submittedName>
</protein>
<gene>
    <name evidence="2" type="ORF">CPELLU_LOCUS7550</name>
</gene>
<keyword evidence="3" id="KW-1185">Reference proteome</keyword>
<proteinExistence type="predicted"/>
<dbReference type="InterPro" id="IPR051044">
    <property type="entry name" value="MAG_DAG_Lipase"/>
</dbReference>
<feature type="non-terminal residue" evidence="2">
    <location>
        <position position="303"/>
    </location>
</feature>
<reference evidence="2" key="1">
    <citation type="submission" date="2021-06" db="EMBL/GenBank/DDBJ databases">
        <authorList>
            <person name="Kallberg Y."/>
            <person name="Tangrot J."/>
            <person name="Rosling A."/>
        </authorList>
    </citation>
    <scope>NUCLEOTIDE SEQUENCE</scope>
    <source>
        <strain evidence="2">FL966</strain>
    </source>
</reference>
<dbReference type="Gene3D" id="3.40.50.1820">
    <property type="entry name" value="alpha/beta hydrolase"/>
    <property type="match status" value="1"/>
</dbReference>
<dbReference type="SUPFAM" id="SSF53474">
    <property type="entry name" value="alpha/beta-Hydrolases"/>
    <property type="match status" value="1"/>
</dbReference>
<dbReference type="InterPro" id="IPR000073">
    <property type="entry name" value="AB_hydrolase_1"/>
</dbReference>
<dbReference type="InterPro" id="IPR022742">
    <property type="entry name" value="Hydrolase_4"/>
</dbReference>
<evidence type="ECO:0000313" key="2">
    <source>
        <dbReference type="EMBL" id="CAG8613069.1"/>
    </source>
</evidence>
<comment type="caution">
    <text evidence="2">The sequence shown here is derived from an EMBL/GenBank/DDBJ whole genome shotgun (WGS) entry which is preliminary data.</text>
</comment>
<dbReference type="EMBL" id="CAJVQA010005101">
    <property type="protein sequence ID" value="CAG8613069.1"/>
    <property type="molecule type" value="Genomic_DNA"/>
</dbReference>
<dbReference type="InterPro" id="IPR029058">
    <property type="entry name" value="AB_hydrolase_fold"/>
</dbReference>
<dbReference type="PANTHER" id="PTHR11614">
    <property type="entry name" value="PHOSPHOLIPASE-RELATED"/>
    <property type="match status" value="1"/>
</dbReference>
<dbReference type="Pfam" id="PF12146">
    <property type="entry name" value="Hydrolase_4"/>
    <property type="match status" value="1"/>
</dbReference>
<sequence length="303" mass="34715">MSKNFTDVSVDPSVKVIEEWINFPEGEEYYTRTWKAVSDKPIATVVFIHGFGEHIKRYNHVFDKFGKNNIEVFAYDQRSFGETAVKYNNHGSSGGWKVIEADITHALTSQRREGIPQFLMGHSMGGGFTLRYACEGDERHNLAGYISCSPWIRLSHYTMPILQGVGVSFLPIVTKLFPHNITDGTMIVSNMNPEYISRDPAQVEKYKKDALISSKVSILTLGNLKDSENSILKNNYKKMSFPMYIAHGSDDKVTEINASKRFLAKIKSANLMFREWEGRYHELHNDYGNTEVIQSYIQWIFEQ</sequence>
<accession>A0A9N9GJL1</accession>
<dbReference type="OrthoDB" id="10249433at2759"/>
<evidence type="ECO:0000259" key="1">
    <source>
        <dbReference type="Pfam" id="PF12146"/>
    </source>
</evidence>
<organism evidence="2 3">
    <name type="scientific">Cetraspora pellucida</name>
    <dbReference type="NCBI Taxonomy" id="1433469"/>
    <lineage>
        <taxon>Eukaryota</taxon>
        <taxon>Fungi</taxon>
        <taxon>Fungi incertae sedis</taxon>
        <taxon>Mucoromycota</taxon>
        <taxon>Glomeromycotina</taxon>
        <taxon>Glomeromycetes</taxon>
        <taxon>Diversisporales</taxon>
        <taxon>Gigasporaceae</taxon>
        <taxon>Cetraspora</taxon>
    </lineage>
</organism>
<dbReference type="PRINTS" id="PR00111">
    <property type="entry name" value="ABHYDROLASE"/>
</dbReference>
<feature type="domain" description="Serine aminopeptidase S33" evidence="1">
    <location>
        <begin position="40"/>
        <end position="286"/>
    </location>
</feature>
<name>A0A9N9GJL1_9GLOM</name>
<dbReference type="Proteomes" id="UP000789759">
    <property type="component" value="Unassembled WGS sequence"/>
</dbReference>
<dbReference type="AlphaFoldDB" id="A0A9N9GJL1"/>